<evidence type="ECO:0000259" key="3">
    <source>
        <dbReference type="Pfam" id="PF04542"/>
    </source>
</evidence>
<dbReference type="NCBIfam" id="NF007214">
    <property type="entry name" value="PRK09636.1"/>
    <property type="match status" value="1"/>
</dbReference>
<dbReference type="InterPro" id="IPR014284">
    <property type="entry name" value="RNA_pol_sigma-70_dom"/>
</dbReference>
<dbReference type="Gene3D" id="1.10.10.10">
    <property type="entry name" value="Winged helix-like DNA-binding domain superfamily/Winged helix DNA-binding domain"/>
    <property type="match status" value="1"/>
</dbReference>
<dbReference type="Pfam" id="PF08281">
    <property type="entry name" value="Sigma70_r4_2"/>
    <property type="match status" value="1"/>
</dbReference>
<reference evidence="6" key="1">
    <citation type="journal article" date="2019" name="Int. J. Syst. Evol. Microbiol.">
        <title>The Global Catalogue of Microorganisms (GCM) 10K type strain sequencing project: providing services to taxonomists for standard genome sequencing and annotation.</title>
        <authorList>
            <consortium name="The Broad Institute Genomics Platform"/>
            <consortium name="The Broad Institute Genome Sequencing Center for Infectious Disease"/>
            <person name="Wu L."/>
            <person name="Ma J."/>
        </authorList>
    </citation>
    <scope>NUCLEOTIDE SEQUENCE [LARGE SCALE GENOMIC DNA]</scope>
    <source>
        <strain evidence="6">KCTC 42986</strain>
    </source>
</reference>
<evidence type="ECO:0000259" key="4">
    <source>
        <dbReference type="Pfam" id="PF08281"/>
    </source>
</evidence>
<dbReference type="InterPro" id="IPR036388">
    <property type="entry name" value="WH-like_DNA-bd_sf"/>
</dbReference>
<protein>
    <submittedName>
        <fullName evidence="5">RNA polymerase sigma factor SigJ</fullName>
    </submittedName>
</protein>
<dbReference type="SUPFAM" id="SSF54427">
    <property type="entry name" value="NTF2-like"/>
    <property type="match status" value="1"/>
</dbReference>
<dbReference type="PANTHER" id="PTHR30173">
    <property type="entry name" value="SIGMA 19 FACTOR"/>
    <property type="match status" value="1"/>
</dbReference>
<dbReference type="InterPro" id="IPR013324">
    <property type="entry name" value="RNA_pol_sigma_r3/r4-like"/>
</dbReference>
<accession>A0ABV7F3P7</accession>
<dbReference type="Gene3D" id="1.10.1740.10">
    <property type="match status" value="1"/>
</dbReference>
<evidence type="ECO:0000313" key="5">
    <source>
        <dbReference type="EMBL" id="MFC3108331.1"/>
    </source>
</evidence>
<dbReference type="InterPro" id="IPR013325">
    <property type="entry name" value="RNA_pol_sigma_r2"/>
</dbReference>
<gene>
    <name evidence="5" type="primary">sigJ</name>
    <name evidence="5" type="ORF">ACFOFO_10215</name>
</gene>
<dbReference type="InterPro" id="IPR032710">
    <property type="entry name" value="NTF2-like_dom_sf"/>
</dbReference>
<evidence type="ECO:0000256" key="2">
    <source>
        <dbReference type="SAM" id="MobiDB-lite"/>
    </source>
</evidence>
<organism evidence="5 6">
    <name type="scientific">Undibacterium arcticum</name>
    <dbReference type="NCBI Taxonomy" id="1762892"/>
    <lineage>
        <taxon>Bacteria</taxon>
        <taxon>Pseudomonadati</taxon>
        <taxon>Pseudomonadota</taxon>
        <taxon>Betaproteobacteria</taxon>
        <taxon>Burkholderiales</taxon>
        <taxon>Oxalobacteraceae</taxon>
        <taxon>Undibacterium</taxon>
    </lineage>
</organism>
<dbReference type="InterPro" id="IPR007627">
    <property type="entry name" value="RNA_pol_sigma70_r2"/>
</dbReference>
<name>A0ABV7F3P7_9BURK</name>
<evidence type="ECO:0000256" key="1">
    <source>
        <dbReference type="ARBA" id="ARBA00011344"/>
    </source>
</evidence>
<comment type="caution">
    <text evidence="5">The sequence shown here is derived from an EMBL/GenBank/DDBJ whole genome shotgun (WGS) entry which is preliminary data.</text>
</comment>
<dbReference type="RefSeq" id="WP_390331482.1">
    <property type="nucleotide sequence ID" value="NZ_JBHRTP010000027.1"/>
</dbReference>
<dbReference type="EMBL" id="JBHRTP010000027">
    <property type="protein sequence ID" value="MFC3108331.1"/>
    <property type="molecule type" value="Genomic_DNA"/>
</dbReference>
<evidence type="ECO:0000313" key="6">
    <source>
        <dbReference type="Proteomes" id="UP001595530"/>
    </source>
</evidence>
<dbReference type="SUPFAM" id="SSF88946">
    <property type="entry name" value="Sigma2 domain of RNA polymerase sigma factors"/>
    <property type="match status" value="1"/>
</dbReference>
<keyword evidence="6" id="KW-1185">Reference proteome</keyword>
<dbReference type="InterPro" id="IPR052704">
    <property type="entry name" value="ECF_Sigma-70_Domain"/>
</dbReference>
<dbReference type="Proteomes" id="UP001595530">
    <property type="component" value="Unassembled WGS sequence"/>
</dbReference>
<proteinExistence type="predicted"/>
<dbReference type="Gene3D" id="3.10.450.50">
    <property type="match status" value="1"/>
</dbReference>
<dbReference type="InterPro" id="IPR013249">
    <property type="entry name" value="RNA_pol_sigma70_r4_t2"/>
</dbReference>
<feature type="domain" description="RNA polymerase sigma factor 70 region 4 type 2" evidence="4">
    <location>
        <begin position="119"/>
        <end position="168"/>
    </location>
</feature>
<dbReference type="Pfam" id="PF04542">
    <property type="entry name" value="Sigma70_r2"/>
    <property type="match status" value="1"/>
</dbReference>
<dbReference type="SUPFAM" id="SSF88659">
    <property type="entry name" value="Sigma3 and sigma4 domains of RNA polymerase sigma factors"/>
    <property type="match status" value="1"/>
</dbReference>
<dbReference type="NCBIfam" id="TIGR02937">
    <property type="entry name" value="sigma70-ECF"/>
    <property type="match status" value="1"/>
</dbReference>
<dbReference type="PANTHER" id="PTHR30173:SF36">
    <property type="entry name" value="ECF RNA POLYMERASE SIGMA FACTOR SIGJ"/>
    <property type="match status" value="1"/>
</dbReference>
<feature type="domain" description="RNA polymerase sigma-70 region 2" evidence="3">
    <location>
        <begin position="20"/>
        <end position="81"/>
    </location>
</feature>
<sequence length="326" mass="36105">MDQRNNQHGTQHGTHHTDHFNQHRTRLLGIAYRMLGTRADAEDVLQDAYLRWHEAAPPDNLEAWLVTVVTRLCIDRLRKAKVERAAYVGPWLPEPLIATAADTRSPEWLLEFASDVSTAFLLVLERLGAEERAAFLLHDVFDVDYAELARMLGKSAASCRQLVHRARGRVRQPASAPALPPKFTVSPEMHMQLLQKFMAASKTGDRGQLAALFSADATFTGDGGGKVASVLNVLHGADRIARLLHVIARNFGPRLTFQVVDINGQPGVLRYLDGQLDSVSSFVLEADDVVENDAGDAVIKARIKALYTVRNPDKLQGVDSYFSFMS</sequence>
<comment type="subunit">
    <text evidence="1">Interacts transiently with the RNA polymerase catalytic core formed by RpoA, RpoB, RpoC and RpoZ (2 alpha, 1 beta, 1 beta' and 1 omega subunit) to form the RNA polymerase holoenzyme that can initiate transcription.</text>
</comment>
<feature type="region of interest" description="Disordered" evidence="2">
    <location>
        <begin position="1"/>
        <end position="21"/>
    </location>
</feature>